<evidence type="ECO:0000259" key="1">
    <source>
        <dbReference type="Pfam" id="PF06114"/>
    </source>
</evidence>
<dbReference type="Gene3D" id="1.10.10.2910">
    <property type="match status" value="1"/>
</dbReference>
<dbReference type="AlphaFoldDB" id="A0A4V5P320"/>
<dbReference type="Proteomes" id="UP000307756">
    <property type="component" value="Unassembled WGS sequence"/>
</dbReference>
<feature type="domain" description="IrrE N-terminal-like" evidence="1">
    <location>
        <begin position="25"/>
        <end position="117"/>
    </location>
</feature>
<keyword evidence="3" id="KW-1185">Reference proteome</keyword>
<comment type="caution">
    <text evidence="2">The sequence shown here is derived from an EMBL/GenBank/DDBJ whole genome shotgun (WGS) entry which is preliminary data.</text>
</comment>
<gene>
    <name evidence="2" type="ORF">FA727_16430</name>
</gene>
<dbReference type="RefSeq" id="WP_136832663.1">
    <property type="nucleotide sequence ID" value="NZ_SWBM01000004.1"/>
</dbReference>
<evidence type="ECO:0000313" key="2">
    <source>
        <dbReference type="EMBL" id="TKC15710.1"/>
    </source>
</evidence>
<sequence length="141" mass="16530">MEHIERKVRSLVSQFQTNCPFKLAKLLGIQVVHEQLGNTMGYYSKHFRIKIIHLNEKLDTEEKEFVCAHELGHAIHHPDANTPFLKKHTLFSTEKIEQEANVFALNLLFLEKELHEQYSIETALNKYGIPQKLLRDSNIFF</sequence>
<dbReference type="OrthoDB" id="9816277at2"/>
<dbReference type="InterPro" id="IPR010359">
    <property type="entry name" value="IrrE_HExxH"/>
</dbReference>
<proteinExistence type="predicted"/>
<accession>A0A4V5P320</accession>
<dbReference type="EMBL" id="SWBM01000004">
    <property type="protein sequence ID" value="TKC15710.1"/>
    <property type="molecule type" value="Genomic_DNA"/>
</dbReference>
<dbReference type="Pfam" id="PF06114">
    <property type="entry name" value="Peptidase_M78"/>
    <property type="match status" value="1"/>
</dbReference>
<dbReference type="PANTHER" id="PTHR43236">
    <property type="entry name" value="ANTITOXIN HIGA1"/>
    <property type="match status" value="1"/>
</dbReference>
<dbReference type="InterPro" id="IPR052345">
    <property type="entry name" value="Rad_response_metalloprotease"/>
</dbReference>
<organism evidence="2 3">
    <name type="scientific">Robertmurraya kyonggiensis</name>
    <dbReference type="NCBI Taxonomy" id="1037680"/>
    <lineage>
        <taxon>Bacteria</taxon>
        <taxon>Bacillati</taxon>
        <taxon>Bacillota</taxon>
        <taxon>Bacilli</taxon>
        <taxon>Bacillales</taxon>
        <taxon>Bacillaceae</taxon>
        <taxon>Robertmurraya</taxon>
    </lineage>
</organism>
<reference evidence="2 3" key="1">
    <citation type="journal article" date="2011" name="J. Microbiol.">
        <title>Bacillus kyonggiensis sp. nov., isolated from soil of a lettuce field.</title>
        <authorList>
            <person name="Dong K."/>
            <person name="Lee S."/>
        </authorList>
    </citation>
    <scope>NUCLEOTIDE SEQUENCE [LARGE SCALE GENOMIC DNA]</scope>
    <source>
        <strain evidence="2 3">NB22</strain>
    </source>
</reference>
<name>A0A4V5P320_9BACI</name>
<evidence type="ECO:0000313" key="3">
    <source>
        <dbReference type="Proteomes" id="UP000307756"/>
    </source>
</evidence>
<protein>
    <submittedName>
        <fullName evidence="2">ImmA/IrrE family metallo-endopeptidase</fullName>
    </submittedName>
</protein>
<dbReference type="PANTHER" id="PTHR43236:SF1">
    <property type="entry name" value="BLL7220 PROTEIN"/>
    <property type="match status" value="1"/>
</dbReference>